<evidence type="ECO:0000313" key="2">
    <source>
        <dbReference type="Proteomes" id="UP000298030"/>
    </source>
</evidence>
<proteinExistence type="predicted"/>
<dbReference type="PANTHER" id="PTHR35517:SF1">
    <property type="entry name" value="PROTEIN ARGININE N-METHYLTRANSFERASE SFM1"/>
    <property type="match status" value="1"/>
</dbReference>
<dbReference type="CDD" id="cd18090">
    <property type="entry name" value="Arginine_MT_Sfm1"/>
    <property type="match status" value="1"/>
</dbReference>
<gene>
    <name evidence="1" type="ORF">FA13DRAFT_1837828</name>
</gene>
<reference evidence="1 2" key="1">
    <citation type="journal article" date="2019" name="Nat. Ecol. Evol.">
        <title>Megaphylogeny resolves global patterns of mushroom evolution.</title>
        <authorList>
            <person name="Varga T."/>
            <person name="Krizsan K."/>
            <person name="Foldi C."/>
            <person name="Dima B."/>
            <person name="Sanchez-Garcia M."/>
            <person name="Sanchez-Ramirez S."/>
            <person name="Szollosi G.J."/>
            <person name="Szarkandi J.G."/>
            <person name="Papp V."/>
            <person name="Albert L."/>
            <person name="Andreopoulos W."/>
            <person name="Angelini C."/>
            <person name="Antonin V."/>
            <person name="Barry K.W."/>
            <person name="Bougher N.L."/>
            <person name="Buchanan P."/>
            <person name="Buyck B."/>
            <person name="Bense V."/>
            <person name="Catcheside P."/>
            <person name="Chovatia M."/>
            <person name="Cooper J."/>
            <person name="Damon W."/>
            <person name="Desjardin D."/>
            <person name="Finy P."/>
            <person name="Geml J."/>
            <person name="Haridas S."/>
            <person name="Hughes K."/>
            <person name="Justo A."/>
            <person name="Karasinski D."/>
            <person name="Kautmanova I."/>
            <person name="Kiss B."/>
            <person name="Kocsube S."/>
            <person name="Kotiranta H."/>
            <person name="LaButti K.M."/>
            <person name="Lechner B.E."/>
            <person name="Liimatainen K."/>
            <person name="Lipzen A."/>
            <person name="Lukacs Z."/>
            <person name="Mihaltcheva S."/>
            <person name="Morgado L.N."/>
            <person name="Niskanen T."/>
            <person name="Noordeloos M.E."/>
            <person name="Ohm R.A."/>
            <person name="Ortiz-Santana B."/>
            <person name="Ovrebo C."/>
            <person name="Racz N."/>
            <person name="Riley R."/>
            <person name="Savchenko A."/>
            <person name="Shiryaev A."/>
            <person name="Soop K."/>
            <person name="Spirin V."/>
            <person name="Szebenyi C."/>
            <person name="Tomsovsky M."/>
            <person name="Tulloss R.E."/>
            <person name="Uehling J."/>
            <person name="Grigoriev I.V."/>
            <person name="Vagvolgyi C."/>
            <person name="Papp T."/>
            <person name="Martin F.M."/>
            <person name="Miettinen O."/>
            <person name="Hibbett D.S."/>
            <person name="Nagy L.G."/>
        </authorList>
    </citation>
    <scope>NUCLEOTIDE SEQUENCE [LARGE SCALE GENOMIC DNA]</scope>
    <source>
        <strain evidence="1 2">FP101781</strain>
    </source>
</reference>
<dbReference type="OrthoDB" id="373498at2759"/>
<protein>
    <submittedName>
        <fullName evidence="1">DUF431-domain-containing protein</fullName>
    </submittedName>
</protein>
<dbReference type="AlphaFoldDB" id="A0A4Y7TFJ8"/>
<dbReference type="STRING" id="71717.A0A4Y7TFJ8"/>
<evidence type="ECO:0000313" key="1">
    <source>
        <dbReference type="EMBL" id="TEB32744.1"/>
    </source>
</evidence>
<comment type="caution">
    <text evidence="1">The sequence shown here is derived from an EMBL/GenBank/DDBJ whole genome shotgun (WGS) entry which is preliminary data.</text>
</comment>
<dbReference type="EMBL" id="QPFP01000014">
    <property type="protein sequence ID" value="TEB32744.1"/>
    <property type="molecule type" value="Genomic_DNA"/>
</dbReference>
<dbReference type="InterPro" id="IPR007364">
    <property type="entry name" value="SFM1-like"/>
</dbReference>
<dbReference type="Pfam" id="PF04252">
    <property type="entry name" value="SFM1-like"/>
    <property type="match status" value="1"/>
</dbReference>
<name>A0A4Y7TFJ8_COPMI</name>
<organism evidence="1 2">
    <name type="scientific">Coprinellus micaceus</name>
    <name type="common">Glistening ink-cap mushroom</name>
    <name type="synonym">Coprinus micaceus</name>
    <dbReference type="NCBI Taxonomy" id="71717"/>
    <lineage>
        <taxon>Eukaryota</taxon>
        <taxon>Fungi</taxon>
        <taxon>Dikarya</taxon>
        <taxon>Basidiomycota</taxon>
        <taxon>Agaricomycotina</taxon>
        <taxon>Agaricomycetes</taxon>
        <taxon>Agaricomycetidae</taxon>
        <taxon>Agaricales</taxon>
        <taxon>Agaricineae</taxon>
        <taxon>Psathyrellaceae</taxon>
        <taxon>Coprinellus</taxon>
    </lineage>
</organism>
<sequence length="209" mass="23355">MEEDEDTTRAIPPWVELEYAHMRNLAGPGAEVHFTHLSKTSSDSLNNSVKSEESSGGKAPAFFHMQGLVDMMKERGIPLEKVCLLDPKAEKVLAPEDGDGGFDWFLFGGILGDDPPRDRTGELRVLGFPNRHLGPVQMTTDTALGVTRKVVVDKIPLDKIPYLDFPTIRFNAKESVEMPFRYIADGTEPTLPPGMREHLREDLNKSFDF</sequence>
<accession>A0A4Y7TFJ8</accession>
<dbReference type="Proteomes" id="UP000298030">
    <property type="component" value="Unassembled WGS sequence"/>
</dbReference>
<dbReference type="PANTHER" id="PTHR35517">
    <property type="entry name" value="PROTEIN ARGININE N-METHYLTRANSFERASE SFM1"/>
    <property type="match status" value="1"/>
</dbReference>
<keyword evidence="2" id="KW-1185">Reference proteome</keyword>
<dbReference type="GO" id="GO:0035241">
    <property type="term" value="F:protein-arginine omega-N monomethyltransferase activity"/>
    <property type="evidence" value="ECO:0007669"/>
    <property type="project" value="TreeGrafter"/>
</dbReference>